<evidence type="ECO:0000313" key="1">
    <source>
        <dbReference type="EMBL" id="CAJ2650132.1"/>
    </source>
</evidence>
<name>A0ACB0K313_TRIPR</name>
<protein>
    <submittedName>
        <fullName evidence="1">Uncharacterized protein</fullName>
    </submittedName>
</protein>
<gene>
    <name evidence="1" type="ORF">MILVUS5_LOCUS18049</name>
</gene>
<keyword evidence="2" id="KW-1185">Reference proteome</keyword>
<sequence>MYSRLGRSSGHLNFHHMMKNSREKMGQISSKDVDVFCQFITLLRNLLAGRIDARGVRAIVQGLCRGDTDLMLKLYNFPPKQYQTILPFQLSEMTGVKRKKVNKVEENCELPCDVLENISKTLDFDDLFHFSGVCKNWRAFHKIYVTNFLAYHEPLLLQILFDDEQKESFSLISISNQKVYCLKMMDYIVKSHYLAFFGGYFVKVASFNNKFLLINPFTRTKKVIDVFTFKVYPGTYANHALLAFSKCSEEFVLVVLCLISDTLRVYQSRNCDWVTYSSTMENKERVVHFVVLHNIIYIVTNKANIGVLSLNSPNIKFLKLKNTPDATDINFRLVSCNFN</sequence>
<proteinExistence type="predicted"/>
<comment type="caution">
    <text evidence="1">The sequence shown here is derived from an EMBL/GenBank/DDBJ whole genome shotgun (WGS) entry which is preliminary data.</text>
</comment>
<accession>A0ACB0K313</accession>
<organism evidence="1 2">
    <name type="scientific">Trifolium pratense</name>
    <name type="common">Red clover</name>
    <dbReference type="NCBI Taxonomy" id="57577"/>
    <lineage>
        <taxon>Eukaryota</taxon>
        <taxon>Viridiplantae</taxon>
        <taxon>Streptophyta</taxon>
        <taxon>Embryophyta</taxon>
        <taxon>Tracheophyta</taxon>
        <taxon>Spermatophyta</taxon>
        <taxon>Magnoliopsida</taxon>
        <taxon>eudicotyledons</taxon>
        <taxon>Gunneridae</taxon>
        <taxon>Pentapetalae</taxon>
        <taxon>rosids</taxon>
        <taxon>fabids</taxon>
        <taxon>Fabales</taxon>
        <taxon>Fabaceae</taxon>
        <taxon>Papilionoideae</taxon>
        <taxon>50 kb inversion clade</taxon>
        <taxon>NPAAA clade</taxon>
        <taxon>Hologalegina</taxon>
        <taxon>IRL clade</taxon>
        <taxon>Trifolieae</taxon>
        <taxon>Trifolium</taxon>
    </lineage>
</organism>
<dbReference type="EMBL" id="CASHSV030000109">
    <property type="protein sequence ID" value="CAJ2650132.1"/>
    <property type="molecule type" value="Genomic_DNA"/>
</dbReference>
<reference evidence="1" key="1">
    <citation type="submission" date="2023-10" db="EMBL/GenBank/DDBJ databases">
        <authorList>
            <person name="Rodriguez Cubillos JULIANA M."/>
            <person name="De Vega J."/>
        </authorList>
    </citation>
    <scope>NUCLEOTIDE SEQUENCE</scope>
</reference>
<dbReference type="Proteomes" id="UP001177021">
    <property type="component" value="Unassembled WGS sequence"/>
</dbReference>
<evidence type="ECO:0000313" key="2">
    <source>
        <dbReference type="Proteomes" id="UP001177021"/>
    </source>
</evidence>